<dbReference type="AlphaFoldDB" id="A0A934JWR4"/>
<keyword evidence="9" id="KW-0407">Ion channel</keyword>
<dbReference type="EMBL" id="JAEMNX010000028">
    <property type="protein sequence ID" value="MBJ7539627.1"/>
    <property type="molecule type" value="Genomic_DNA"/>
</dbReference>
<feature type="transmembrane region" description="Helical" evidence="10">
    <location>
        <begin position="367"/>
        <end position="390"/>
    </location>
</feature>
<dbReference type="Proteomes" id="UP000628710">
    <property type="component" value="Unassembled WGS sequence"/>
</dbReference>
<dbReference type="PRINTS" id="PR00762">
    <property type="entry name" value="CLCHANNEL"/>
</dbReference>
<keyword evidence="7" id="KW-0869">Chloride channel</keyword>
<feature type="transmembrane region" description="Helical" evidence="10">
    <location>
        <begin position="201"/>
        <end position="220"/>
    </location>
</feature>
<evidence type="ECO:0000256" key="6">
    <source>
        <dbReference type="ARBA" id="ARBA00023136"/>
    </source>
</evidence>
<dbReference type="SUPFAM" id="SSF81340">
    <property type="entry name" value="Clc chloride channel"/>
    <property type="match status" value="1"/>
</dbReference>
<dbReference type="Gene3D" id="1.10.3080.10">
    <property type="entry name" value="Clc chloride channel"/>
    <property type="match status" value="1"/>
</dbReference>
<keyword evidence="4 10" id="KW-1133">Transmembrane helix</keyword>
<keyword evidence="12" id="KW-1185">Reference proteome</keyword>
<name>A0A934JWR4_9GAMM</name>
<reference evidence="11" key="1">
    <citation type="submission" date="2020-12" db="EMBL/GenBank/DDBJ databases">
        <title>Marinomonas arctica sp. nov., a psychrotolerant bacterium isolated from the Arctic.</title>
        <authorList>
            <person name="Zhang Y."/>
        </authorList>
    </citation>
    <scope>NUCLEOTIDE SEQUENCE</scope>
    <source>
        <strain evidence="11">C1424</strain>
    </source>
</reference>
<evidence type="ECO:0000256" key="1">
    <source>
        <dbReference type="ARBA" id="ARBA00004141"/>
    </source>
</evidence>
<proteinExistence type="predicted"/>
<feature type="transmembrane region" description="Helical" evidence="10">
    <location>
        <begin position="402"/>
        <end position="421"/>
    </location>
</feature>
<evidence type="ECO:0000256" key="3">
    <source>
        <dbReference type="ARBA" id="ARBA00022692"/>
    </source>
</evidence>
<dbReference type="Pfam" id="PF00654">
    <property type="entry name" value="Voltage_CLC"/>
    <property type="match status" value="1"/>
</dbReference>
<keyword evidence="3 10" id="KW-0812">Transmembrane</keyword>
<evidence type="ECO:0000256" key="4">
    <source>
        <dbReference type="ARBA" id="ARBA00022989"/>
    </source>
</evidence>
<evidence type="ECO:0000256" key="5">
    <source>
        <dbReference type="ARBA" id="ARBA00023065"/>
    </source>
</evidence>
<keyword evidence="2" id="KW-0813">Transport</keyword>
<dbReference type="PANTHER" id="PTHR43427:SF6">
    <property type="entry name" value="CHLORIDE CHANNEL PROTEIN CLC-E"/>
    <property type="match status" value="1"/>
</dbReference>
<comment type="subcellular location">
    <subcellularLocation>
        <location evidence="1">Membrane</location>
        <topology evidence="1">Multi-pass membrane protein</topology>
    </subcellularLocation>
</comment>
<evidence type="ECO:0000256" key="9">
    <source>
        <dbReference type="ARBA" id="ARBA00023303"/>
    </source>
</evidence>
<dbReference type="InterPro" id="IPR001807">
    <property type="entry name" value="ClC"/>
</dbReference>
<feature type="transmembrane region" description="Helical" evidence="10">
    <location>
        <begin position="165"/>
        <end position="189"/>
    </location>
</feature>
<organism evidence="11 12">
    <name type="scientific">Marinomonas transparens</name>
    <dbReference type="NCBI Taxonomy" id="2795388"/>
    <lineage>
        <taxon>Bacteria</taxon>
        <taxon>Pseudomonadati</taxon>
        <taxon>Pseudomonadota</taxon>
        <taxon>Gammaproteobacteria</taxon>
        <taxon>Oceanospirillales</taxon>
        <taxon>Oceanospirillaceae</taxon>
        <taxon>Marinomonas</taxon>
    </lineage>
</organism>
<evidence type="ECO:0000256" key="10">
    <source>
        <dbReference type="SAM" id="Phobius"/>
    </source>
</evidence>
<sequence>MRCSLIGIKFKEKYLGKAQLNNDLLVLSVFGSLCGVLSGLVMVLFYTLIYLPAEYFMAGDYDGFESLPVLDRVAFVWVSCAMLALMFSTLPNRILKVGVPYIIERLNHHQGLLSLSNALVQFVSAVIGLAGGLSIGKEGPAAHLGATLGSYLAQKAKLPQYGVETLLACGVAGAISAGFQTPLAGVLFAFEVIFLEYRLRYVLPILLSSVIAMLISDYALGPLNFFGVSDLVVVNFTPDLFFTCFCLALFVVFLASLFFRIQKRLWRYNVQSVWLRFLVVALATSLAAIYLPEALGSGYDSLEGLLSGDVVVYSLLLLIVAKTVLTALTIGLGIPGGMIGPTFIIGGLAGVQIALSFDTGLSGGGEIALFALLGMAAMMAACFQAPLTALVAIIEMTHSSEVIVPALFVIVVACLFIRTLLGQDSIFVERLRFAGVSSTISPFQRQLRHHKVKPILDEVLILPMLVPIKQVKGLASSMLEYVVFDGAGEWYFVKRMVVLEALKQAEFGPQAWMRFSQDALCMDLVEAVSPAALPLIDEPASLEEVLNWFQQTNRAEVLVALSNTSSLYIVTRRRLDEFLLRDS</sequence>
<evidence type="ECO:0000313" key="12">
    <source>
        <dbReference type="Proteomes" id="UP000628710"/>
    </source>
</evidence>
<feature type="transmembrane region" description="Helical" evidence="10">
    <location>
        <begin position="240"/>
        <end position="261"/>
    </location>
</feature>
<feature type="transmembrane region" description="Helical" evidence="10">
    <location>
        <begin position="311"/>
        <end position="330"/>
    </location>
</feature>
<feature type="transmembrane region" description="Helical" evidence="10">
    <location>
        <begin position="273"/>
        <end position="291"/>
    </location>
</feature>
<comment type="caution">
    <text evidence="11">The sequence shown here is derived from an EMBL/GenBank/DDBJ whole genome shotgun (WGS) entry which is preliminary data.</text>
</comment>
<protein>
    <submittedName>
        <fullName evidence="11">Chloride channel protein</fullName>
    </submittedName>
</protein>
<feature type="transmembrane region" description="Helical" evidence="10">
    <location>
        <begin position="69"/>
        <end position="90"/>
    </location>
</feature>
<accession>A0A934JWR4</accession>
<gene>
    <name evidence="11" type="ORF">I8J31_18275</name>
</gene>
<dbReference type="InterPro" id="IPR050368">
    <property type="entry name" value="ClC-type_chloride_channel"/>
</dbReference>
<feature type="transmembrane region" description="Helical" evidence="10">
    <location>
        <begin position="111"/>
        <end position="135"/>
    </location>
</feature>
<feature type="transmembrane region" description="Helical" evidence="10">
    <location>
        <begin position="337"/>
        <end position="355"/>
    </location>
</feature>
<dbReference type="PANTHER" id="PTHR43427">
    <property type="entry name" value="CHLORIDE CHANNEL PROTEIN CLC-E"/>
    <property type="match status" value="1"/>
</dbReference>
<evidence type="ECO:0000313" key="11">
    <source>
        <dbReference type="EMBL" id="MBJ7539627.1"/>
    </source>
</evidence>
<keyword evidence="8" id="KW-0868">Chloride</keyword>
<keyword evidence="5" id="KW-0406">Ion transport</keyword>
<dbReference type="InterPro" id="IPR014743">
    <property type="entry name" value="Cl-channel_core"/>
</dbReference>
<evidence type="ECO:0000256" key="2">
    <source>
        <dbReference type="ARBA" id="ARBA00022448"/>
    </source>
</evidence>
<feature type="transmembrane region" description="Helical" evidence="10">
    <location>
        <begin position="24"/>
        <end position="49"/>
    </location>
</feature>
<dbReference type="CDD" id="cd00400">
    <property type="entry name" value="Voltage_gated_ClC"/>
    <property type="match status" value="1"/>
</dbReference>
<dbReference type="GO" id="GO:0034707">
    <property type="term" value="C:chloride channel complex"/>
    <property type="evidence" value="ECO:0007669"/>
    <property type="project" value="UniProtKB-KW"/>
</dbReference>
<evidence type="ECO:0000256" key="7">
    <source>
        <dbReference type="ARBA" id="ARBA00023173"/>
    </source>
</evidence>
<keyword evidence="6 10" id="KW-0472">Membrane</keyword>
<dbReference type="GO" id="GO:0005254">
    <property type="term" value="F:chloride channel activity"/>
    <property type="evidence" value="ECO:0007669"/>
    <property type="project" value="UniProtKB-KW"/>
</dbReference>
<evidence type="ECO:0000256" key="8">
    <source>
        <dbReference type="ARBA" id="ARBA00023214"/>
    </source>
</evidence>